<gene>
    <name evidence="2" type="ORF">GCM10009733_043110</name>
</gene>
<feature type="domain" description="Aminoglycoside phosphotransferase" evidence="1">
    <location>
        <begin position="28"/>
        <end position="224"/>
    </location>
</feature>
<dbReference type="Gene3D" id="3.90.1200.10">
    <property type="match status" value="1"/>
</dbReference>
<dbReference type="InterPro" id="IPR002575">
    <property type="entry name" value="Aminoglycoside_PTrfase"/>
</dbReference>
<comment type="caution">
    <text evidence="2">The sequence shown here is derived from an EMBL/GenBank/DDBJ whole genome shotgun (WGS) entry which is preliminary data.</text>
</comment>
<reference evidence="3" key="1">
    <citation type="journal article" date="2019" name="Int. J. Syst. Evol. Microbiol.">
        <title>The Global Catalogue of Microorganisms (GCM) 10K type strain sequencing project: providing services to taxonomists for standard genome sequencing and annotation.</title>
        <authorList>
            <consortium name="The Broad Institute Genomics Platform"/>
            <consortium name="The Broad Institute Genome Sequencing Center for Infectious Disease"/>
            <person name="Wu L."/>
            <person name="Ma J."/>
        </authorList>
    </citation>
    <scope>NUCLEOTIDE SEQUENCE [LARGE SCALE GENOMIC DNA]</scope>
    <source>
        <strain evidence="3">JCM 13929</strain>
    </source>
</reference>
<dbReference type="EMBL" id="BAAAMU010000029">
    <property type="protein sequence ID" value="GAA1641454.1"/>
    <property type="molecule type" value="Genomic_DNA"/>
</dbReference>
<dbReference type="Proteomes" id="UP001500064">
    <property type="component" value="Unassembled WGS sequence"/>
</dbReference>
<evidence type="ECO:0000259" key="1">
    <source>
        <dbReference type="Pfam" id="PF01636"/>
    </source>
</evidence>
<name>A0ABP4RAL1_9ACTN</name>
<dbReference type="InterPro" id="IPR011009">
    <property type="entry name" value="Kinase-like_dom_sf"/>
</dbReference>
<evidence type="ECO:0000313" key="2">
    <source>
        <dbReference type="EMBL" id="GAA1641454.1"/>
    </source>
</evidence>
<dbReference type="Pfam" id="PF01636">
    <property type="entry name" value="APH"/>
    <property type="match status" value="1"/>
</dbReference>
<evidence type="ECO:0000313" key="3">
    <source>
        <dbReference type="Proteomes" id="UP001500064"/>
    </source>
</evidence>
<dbReference type="SUPFAM" id="SSF56112">
    <property type="entry name" value="Protein kinase-like (PK-like)"/>
    <property type="match status" value="1"/>
</dbReference>
<protein>
    <recommendedName>
        <fullName evidence="1">Aminoglycoside phosphotransferase domain-containing protein</fullName>
    </recommendedName>
</protein>
<dbReference type="RefSeq" id="WP_346107276.1">
    <property type="nucleotide sequence ID" value="NZ_BAAAMU010000029.1"/>
</dbReference>
<proteinExistence type="predicted"/>
<sequence>MTADPAPGELLEIAATLLPGHSLANARVGGGNLHHVVLVPGTAAVRVSRRPSSAREMSRRVEVLREVARAGLPFAVPEPLTPVTWFGERAAVAVSWIEGAELPEGQGDPGEIGTLLRAVREAPVTPRLRGLLHAPRAAGWAEGLLDEVVPLLPERWRDECRRGLEAARDLEPAPDVLVHGDLGGANVHWSSDGRLIGVLDWDQAHLFDPAIDAALMAWHGWDNVKAAVDPETYRRARIYDASIGVGHLVGVLDGRPLTNVDVYARSIVAWLERQAVSADQHV</sequence>
<organism evidence="2 3">
    <name type="scientific">Nonomuraea maheshkhaliensis</name>
    <dbReference type="NCBI Taxonomy" id="419590"/>
    <lineage>
        <taxon>Bacteria</taxon>
        <taxon>Bacillati</taxon>
        <taxon>Actinomycetota</taxon>
        <taxon>Actinomycetes</taxon>
        <taxon>Streptosporangiales</taxon>
        <taxon>Streptosporangiaceae</taxon>
        <taxon>Nonomuraea</taxon>
    </lineage>
</organism>
<accession>A0ABP4RAL1</accession>
<keyword evidence="3" id="KW-1185">Reference proteome</keyword>